<accession>A0A2V3PH96</accession>
<dbReference type="InterPro" id="IPR036812">
    <property type="entry name" value="NAD(P)_OxRdtase_dom_sf"/>
</dbReference>
<sequence>MEYRELGKTGMKISSLSFGASSLGGVFHHILESEGIESVFTAIENG</sequence>
<dbReference type="Proteomes" id="UP000247973">
    <property type="component" value="Unassembled WGS sequence"/>
</dbReference>
<dbReference type="Gene3D" id="3.20.20.100">
    <property type="entry name" value="NADP-dependent oxidoreductase domain"/>
    <property type="match status" value="1"/>
</dbReference>
<evidence type="ECO:0008006" key="3">
    <source>
        <dbReference type="Google" id="ProtNLM"/>
    </source>
</evidence>
<keyword evidence="2" id="KW-1185">Reference proteome</keyword>
<proteinExistence type="predicted"/>
<comment type="caution">
    <text evidence="1">The sequence shown here is derived from an EMBL/GenBank/DDBJ whole genome shotgun (WGS) entry which is preliminary data.</text>
</comment>
<evidence type="ECO:0000313" key="2">
    <source>
        <dbReference type="Proteomes" id="UP000247973"/>
    </source>
</evidence>
<gene>
    <name evidence="1" type="ORF">CLV62_1712</name>
</gene>
<name>A0A2V3PH96_9BACT</name>
<dbReference type="EMBL" id="QICL01000071">
    <property type="protein sequence ID" value="PXV55996.1"/>
    <property type="molecule type" value="Genomic_DNA"/>
</dbReference>
<dbReference type="AlphaFoldDB" id="A0A2V3PH96"/>
<evidence type="ECO:0000313" key="1">
    <source>
        <dbReference type="EMBL" id="PXV55996.1"/>
    </source>
</evidence>
<feature type="non-terminal residue" evidence="1">
    <location>
        <position position="46"/>
    </location>
</feature>
<dbReference type="SUPFAM" id="SSF51430">
    <property type="entry name" value="NAD(P)-linked oxidoreductase"/>
    <property type="match status" value="1"/>
</dbReference>
<protein>
    <recommendedName>
        <fullName evidence="3">Aldo/keto reductase family protein</fullName>
    </recommendedName>
</protein>
<reference evidence="1 2" key="1">
    <citation type="submission" date="2018-03" db="EMBL/GenBank/DDBJ databases">
        <title>Genomic Encyclopedia of Archaeal and Bacterial Type Strains, Phase II (KMG-II): from individual species to whole genera.</title>
        <authorList>
            <person name="Goeker M."/>
        </authorList>
    </citation>
    <scope>NUCLEOTIDE SEQUENCE [LARGE SCALE GENOMIC DNA]</scope>
    <source>
        <strain evidence="1 2">DSM 100214</strain>
    </source>
</reference>
<organism evidence="1 2">
    <name type="scientific">Dysgonomonas alginatilytica</name>
    <dbReference type="NCBI Taxonomy" id="1605892"/>
    <lineage>
        <taxon>Bacteria</taxon>
        <taxon>Pseudomonadati</taxon>
        <taxon>Bacteroidota</taxon>
        <taxon>Bacteroidia</taxon>
        <taxon>Bacteroidales</taxon>
        <taxon>Dysgonomonadaceae</taxon>
        <taxon>Dysgonomonas</taxon>
    </lineage>
</organism>